<dbReference type="Gene3D" id="3.30.1150.10">
    <property type="match status" value="1"/>
</dbReference>
<evidence type="ECO:0008006" key="4">
    <source>
        <dbReference type="Google" id="ProtNLM"/>
    </source>
</evidence>
<dbReference type="SUPFAM" id="SSF82185">
    <property type="entry name" value="Histone H3 K4-specific methyltransferase SET7/9 N-terminal domain"/>
    <property type="match status" value="1"/>
</dbReference>
<name>A0A6I4IFM8_9SPHI</name>
<evidence type="ECO:0000313" key="2">
    <source>
        <dbReference type="EMBL" id="MVN92179.1"/>
    </source>
</evidence>
<dbReference type="AlphaFoldDB" id="A0A6I4IFM8"/>
<reference evidence="2 3" key="1">
    <citation type="submission" date="2019-12" db="EMBL/GenBank/DDBJ databases">
        <title>Mucilaginibacter sp. HME9299 genome sequencing and assembly.</title>
        <authorList>
            <person name="Kang H."/>
            <person name="Kim H."/>
            <person name="Joh K."/>
        </authorList>
    </citation>
    <scope>NUCLEOTIDE SEQUENCE [LARGE SCALE GENOMIC DNA]</scope>
    <source>
        <strain evidence="2 3">HME9299</strain>
    </source>
</reference>
<feature type="signal peptide" evidence="1">
    <location>
        <begin position="1"/>
        <end position="19"/>
    </location>
</feature>
<evidence type="ECO:0000313" key="3">
    <source>
        <dbReference type="Proteomes" id="UP000434850"/>
    </source>
</evidence>
<dbReference type="EMBL" id="WQLA01000005">
    <property type="protein sequence ID" value="MVN92179.1"/>
    <property type="molecule type" value="Genomic_DNA"/>
</dbReference>
<sequence length="327" mass="35631">MMKYLLAICFLFAAAYCNAQAPAKSKTQSVFYFKYDGTKVPVVDSSDYIRVISLPDSGSTLFGISDYYRNSKPKFIGKTSSIDPPVFQEQCVSYYVNGKRESVVSYADGKPLGTAFLFHPNGKIHLTLEYDTAASVAADGPRIITCVDSAGKELVTNGNGHFIDYHSSSGVVSEEGDIKNGRPDGTWRGNYPQQKVTYVDTYKDGKFVSGVTTNAAGVKYTYTKRRQSPEFKGGDEAFVAYIKKKFKYPAALKQKSTQSVLTFVVDENGKVSQGRMLGNITPEINKTIVAAINASPMWKPAIQNGLPVASSWVVSATFGTPVKAPAK</sequence>
<accession>A0A6I4IFM8</accession>
<protein>
    <recommendedName>
        <fullName evidence="4">TonB C-terminal domain-containing protein</fullName>
    </recommendedName>
</protein>
<proteinExistence type="predicted"/>
<keyword evidence="3" id="KW-1185">Reference proteome</keyword>
<feature type="chain" id="PRO_5026041543" description="TonB C-terminal domain-containing protein" evidence="1">
    <location>
        <begin position="20"/>
        <end position="327"/>
    </location>
</feature>
<evidence type="ECO:0000256" key="1">
    <source>
        <dbReference type="SAM" id="SignalP"/>
    </source>
</evidence>
<dbReference type="SUPFAM" id="SSF74653">
    <property type="entry name" value="TolA/TonB C-terminal domain"/>
    <property type="match status" value="1"/>
</dbReference>
<keyword evidence="1" id="KW-0732">Signal</keyword>
<organism evidence="2 3">
    <name type="scientific">Mucilaginibacter aquatilis</name>
    <dbReference type="NCBI Taxonomy" id="1517760"/>
    <lineage>
        <taxon>Bacteria</taxon>
        <taxon>Pseudomonadati</taxon>
        <taxon>Bacteroidota</taxon>
        <taxon>Sphingobacteriia</taxon>
        <taxon>Sphingobacteriales</taxon>
        <taxon>Sphingobacteriaceae</taxon>
        <taxon>Mucilaginibacter</taxon>
    </lineage>
</organism>
<dbReference type="RefSeq" id="WP_157542496.1">
    <property type="nucleotide sequence ID" value="NZ_WQLA01000005.1"/>
</dbReference>
<dbReference type="OrthoDB" id="649093at2"/>
<dbReference type="Proteomes" id="UP000434850">
    <property type="component" value="Unassembled WGS sequence"/>
</dbReference>
<comment type="caution">
    <text evidence="2">The sequence shown here is derived from an EMBL/GenBank/DDBJ whole genome shotgun (WGS) entry which is preliminary data.</text>
</comment>
<gene>
    <name evidence="2" type="ORF">GO816_13675</name>
</gene>